<organism evidence="2 3">
    <name type="scientific">Seriola dumerili</name>
    <name type="common">Greater amberjack</name>
    <name type="synonym">Caranx dumerili</name>
    <dbReference type="NCBI Taxonomy" id="41447"/>
    <lineage>
        <taxon>Eukaryota</taxon>
        <taxon>Metazoa</taxon>
        <taxon>Chordata</taxon>
        <taxon>Craniata</taxon>
        <taxon>Vertebrata</taxon>
        <taxon>Euteleostomi</taxon>
        <taxon>Actinopterygii</taxon>
        <taxon>Neopterygii</taxon>
        <taxon>Teleostei</taxon>
        <taxon>Neoteleostei</taxon>
        <taxon>Acanthomorphata</taxon>
        <taxon>Carangaria</taxon>
        <taxon>Carangiformes</taxon>
        <taxon>Carangidae</taxon>
        <taxon>Seriola</taxon>
    </lineage>
</organism>
<feature type="domain" description="CARD" evidence="1">
    <location>
        <begin position="1"/>
        <end position="89"/>
    </location>
</feature>
<dbReference type="Gene3D" id="1.10.533.10">
    <property type="entry name" value="Death Domain, Fas"/>
    <property type="match status" value="1"/>
</dbReference>
<dbReference type="GO" id="GO:0042981">
    <property type="term" value="P:regulation of apoptotic process"/>
    <property type="evidence" value="ECO:0007669"/>
    <property type="project" value="InterPro"/>
</dbReference>
<dbReference type="AlphaFoldDB" id="A0A3B4VPR4"/>
<dbReference type="Ensembl" id="ENSSDUT00000033581.1">
    <property type="protein sequence ID" value="ENSSDUP00000033018.1"/>
    <property type="gene ID" value="ENSSDUG00000023715.1"/>
</dbReference>
<sequence length="90" mass="10200">DRSKELNQVLFVNRVSNPVIMQLLDDLVSDAVLNDQQRESILEENPTRAGKARCLIDTVRRKGDDTSRRMIAPLHRIDPILHSELGLGLL</sequence>
<dbReference type="OMA" id="IFISHIC"/>
<reference evidence="2" key="2">
    <citation type="submission" date="2025-09" db="UniProtKB">
        <authorList>
            <consortium name="Ensembl"/>
        </authorList>
    </citation>
    <scope>IDENTIFICATION</scope>
</reference>
<dbReference type="InterPro" id="IPR011029">
    <property type="entry name" value="DEATH-like_dom_sf"/>
</dbReference>
<dbReference type="PROSITE" id="PS50209">
    <property type="entry name" value="CARD"/>
    <property type="match status" value="1"/>
</dbReference>
<protein>
    <recommendedName>
        <fullName evidence="1">CARD domain-containing protein</fullName>
    </recommendedName>
</protein>
<dbReference type="Proteomes" id="UP000261420">
    <property type="component" value="Unplaced"/>
</dbReference>
<evidence type="ECO:0000313" key="2">
    <source>
        <dbReference type="Ensembl" id="ENSSDUP00000033018.1"/>
    </source>
</evidence>
<reference evidence="2" key="1">
    <citation type="submission" date="2025-08" db="UniProtKB">
        <authorList>
            <consortium name="Ensembl"/>
        </authorList>
    </citation>
    <scope>IDENTIFICATION</scope>
</reference>
<accession>A0A3B4VPR4</accession>
<dbReference type="InterPro" id="IPR001315">
    <property type="entry name" value="CARD"/>
</dbReference>
<dbReference type="STRING" id="41447.ENSSDUP00000033018"/>
<dbReference type="SUPFAM" id="SSF47986">
    <property type="entry name" value="DEATH domain"/>
    <property type="match status" value="1"/>
</dbReference>
<name>A0A3B4VPR4_SERDU</name>
<dbReference type="Pfam" id="PF00619">
    <property type="entry name" value="CARD"/>
    <property type="match status" value="1"/>
</dbReference>
<keyword evidence="3" id="KW-1185">Reference proteome</keyword>
<evidence type="ECO:0000259" key="1">
    <source>
        <dbReference type="PROSITE" id="PS50209"/>
    </source>
</evidence>
<dbReference type="GeneTree" id="ENSGT00990000203749"/>
<proteinExistence type="predicted"/>
<evidence type="ECO:0000313" key="3">
    <source>
        <dbReference type="Proteomes" id="UP000261420"/>
    </source>
</evidence>